<accession>A0A844Z6D7</accession>
<gene>
    <name evidence="2" type="ORF">GRI35_03185</name>
</gene>
<organism evidence="2 3">
    <name type="scientific">Pontixanthobacter aestiaquae</name>
    <dbReference type="NCBI Taxonomy" id="1509367"/>
    <lineage>
        <taxon>Bacteria</taxon>
        <taxon>Pseudomonadati</taxon>
        <taxon>Pseudomonadota</taxon>
        <taxon>Alphaproteobacteria</taxon>
        <taxon>Sphingomonadales</taxon>
        <taxon>Erythrobacteraceae</taxon>
        <taxon>Pontixanthobacter</taxon>
    </lineage>
</organism>
<dbReference type="RefSeq" id="WP_160612811.1">
    <property type="nucleotide sequence ID" value="NZ_JAUFQM010000001.1"/>
</dbReference>
<dbReference type="Proteomes" id="UP000460290">
    <property type="component" value="Unassembled WGS sequence"/>
</dbReference>
<sequence length="138" mass="15329">MTKRTLTLSALVASAAALSLPTTALADKKVDKGEEELAELLEGYEAAEPVNCLRHSQRHRLRLIDDTALVFRDRQTIYVNRTNAPRYIDDFDIPVFKPFGSNLCRSDQVTFTPRGGGIPGPTITMAEFIPYTKVDTES</sequence>
<evidence type="ECO:0000313" key="3">
    <source>
        <dbReference type="Proteomes" id="UP000460290"/>
    </source>
</evidence>
<evidence type="ECO:0000313" key="2">
    <source>
        <dbReference type="EMBL" id="MXO82380.1"/>
    </source>
</evidence>
<proteinExistence type="predicted"/>
<dbReference type="EMBL" id="WTYZ01000001">
    <property type="protein sequence ID" value="MXO82380.1"/>
    <property type="molecule type" value="Genomic_DNA"/>
</dbReference>
<keyword evidence="3" id="KW-1185">Reference proteome</keyword>
<dbReference type="OrthoDB" id="5956991at2"/>
<name>A0A844Z6D7_9SPHN</name>
<comment type="caution">
    <text evidence="2">The sequence shown here is derived from an EMBL/GenBank/DDBJ whole genome shotgun (WGS) entry which is preliminary data.</text>
</comment>
<evidence type="ECO:0000256" key="1">
    <source>
        <dbReference type="SAM" id="SignalP"/>
    </source>
</evidence>
<keyword evidence="1" id="KW-0732">Signal</keyword>
<protein>
    <submittedName>
        <fullName evidence="2">Uncharacterized protein</fullName>
    </submittedName>
</protein>
<feature type="signal peptide" evidence="1">
    <location>
        <begin position="1"/>
        <end position="26"/>
    </location>
</feature>
<dbReference type="AlphaFoldDB" id="A0A844Z6D7"/>
<feature type="chain" id="PRO_5032967277" evidence="1">
    <location>
        <begin position="27"/>
        <end position="138"/>
    </location>
</feature>
<reference evidence="2 3" key="1">
    <citation type="submission" date="2019-12" db="EMBL/GenBank/DDBJ databases">
        <title>Genomic-based taxomic classification of the family Erythrobacteraceae.</title>
        <authorList>
            <person name="Xu L."/>
        </authorList>
    </citation>
    <scope>NUCLEOTIDE SEQUENCE [LARGE SCALE GENOMIC DNA]</scope>
    <source>
        <strain evidence="2 3">KCTC 42006</strain>
    </source>
</reference>